<accession>A0ABW0M3T5</accession>
<comment type="caution">
    <text evidence="1">The sequence shown here is derived from an EMBL/GenBank/DDBJ whole genome shotgun (WGS) entry which is preliminary data.</text>
</comment>
<name>A0ABW0M3T5_9BURK</name>
<keyword evidence="2" id="KW-1185">Reference proteome</keyword>
<protein>
    <submittedName>
        <fullName evidence="1">Uncharacterized protein</fullName>
    </submittedName>
</protein>
<organism evidence="1 2">
    <name type="scientific">Paraherbaspirillum soli</name>
    <dbReference type="NCBI Taxonomy" id="631222"/>
    <lineage>
        <taxon>Bacteria</taxon>
        <taxon>Pseudomonadati</taxon>
        <taxon>Pseudomonadota</taxon>
        <taxon>Betaproteobacteria</taxon>
        <taxon>Burkholderiales</taxon>
        <taxon>Oxalobacteraceae</taxon>
        <taxon>Paraherbaspirillum</taxon>
    </lineage>
</organism>
<dbReference type="Proteomes" id="UP001596045">
    <property type="component" value="Unassembled WGS sequence"/>
</dbReference>
<gene>
    <name evidence="1" type="ORF">ACFPM8_02480</name>
</gene>
<reference evidence="2" key="1">
    <citation type="journal article" date="2019" name="Int. J. Syst. Evol. Microbiol.">
        <title>The Global Catalogue of Microorganisms (GCM) 10K type strain sequencing project: providing services to taxonomists for standard genome sequencing and annotation.</title>
        <authorList>
            <consortium name="The Broad Institute Genomics Platform"/>
            <consortium name="The Broad Institute Genome Sequencing Center for Infectious Disease"/>
            <person name="Wu L."/>
            <person name="Ma J."/>
        </authorList>
    </citation>
    <scope>NUCLEOTIDE SEQUENCE [LARGE SCALE GENOMIC DNA]</scope>
    <source>
        <strain evidence="2">JCM 17066</strain>
    </source>
</reference>
<dbReference type="EMBL" id="JBHSMT010000006">
    <property type="protein sequence ID" value="MFC5472815.1"/>
    <property type="molecule type" value="Genomic_DNA"/>
</dbReference>
<evidence type="ECO:0000313" key="1">
    <source>
        <dbReference type="EMBL" id="MFC5472815.1"/>
    </source>
</evidence>
<dbReference type="RefSeq" id="WP_378994632.1">
    <property type="nucleotide sequence ID" value="NZ_JBHSMT010000006.1"/>
</dbReference>
<evidence type="ECO:0000313" key="2">
    <source>
        <dbReference type="Proteomes" id="UP001596045"/>
    </source>
</evidence>
<sequence>MKLYAIKELFNMVKQIGKTWLILPLFFFGFITKSQGEGPMLKPNEIVAHGVIFTAQSTAKFSEKYSLIDIRPPYWTPSTSEIEYLEEVLNGYLKNSDSKSSNEISQRLFEYKRQYLGYTDKGSHWVYINGFCNAYWKKNDSWHSELVVTFDGGPCFFQVRYNVEKKLFERLEINGEG</sequence>
<proteinExistence type="predicted"/>